<feature type="region of interest" description="Disordered" evidence="1">
    <location>
        <begin position="870"/>
        <end position="912"/>
    </location>
</feature>
<gene>
    <name evidence="2" type="ORF">MUK42_21189</name>
</gene>
<keyword evidence="3" id="KW-1185">Reference proteome</keyword>
<protein>
    <submittedName>
        <fullName evidence="2">Uncharacterized protein</fullName>
    </submittedName>
</protein>
<dbReference type="PANTHER" id="PTHR31390">
    <property type="entry name" value="EXPRESSED PROTEIN"/>
    <property type="match status" value="1"/>
</dbReference>
<organism evidence="2 3">
    <name type="scientific">Musa troglodytarum</name>
    <name type="common">fe'i banana</name>
    <dbReference type="NCBI Taxonomy" id="320322"/>
    <lineage>
        <taxon>Eukaryota</taxon>
        <taxon>Viridiplantae</taxon>
        <taxon>Streptophyta</taxon>
        <taxon>Embryophyta</taxon>
        <taxon>Tracheophyta</taxon>
        <taxon>Spermatophyta</taxon>
        <taxon>Magnoliopsida</taxon>
        <taxon>Liliopsida</taxon>
        <taxon>Zingiberales</taxon>
        <taxon>Musaceae</taxon>
        <taxon>Musa</taxon>
    </lineage>
</organism>
<feature type="region of interest" description="Disordered" evidence="1">
    <location>
        <begin position="1140"/>
        <end position="1159"/>
    </location>
</feature>
<proteinExistence type="predicted"/>
<sequence>MRSGNTRRRPSSGSQFMTAAAALRGNVVQQLAVVDVEVPVPVEEDDNRMAASLGRSGDPQRLRRRGSNRIRIRIGVPWPLPFLRARLIVRKTPRTLCLSRSVSVVSSPSIDGFVAFCRRRAMREMAFASTRGIAGANELAGLVISVIWRGCENYVHDVRAGFDGNCQQAAGKSNLNSLQRAKILQSSETSIGVPEEHCGSSQDEPTTGAIHQTRYTRSQRWTQRDELTTPLLCNLYTTCQGLNDTVSTATIFRGQRPHGIAISKGDCDAQTTHRFAPLAMARRCFWPYHAARSGGDKAVIQIALRKSKGDAGNCSGGHKVSEGQNPLIFGIKIGSCSTMFDQPQVQIDLMGCKNLSEKEMEEELERIGIRPLGLLMDGSQNGEAETSEYLMGGSQLLASMGQDVILEFDNHFQGRLGNKIVSACSPSSSKVQERYRKGQPANTINYLKNLDGDFRELSRRYSSNLHYEIMHSTSPGCNDENEVLKRGSMYQSSKEVRRMRKLREQRREVESRCTDDDFISFEIVDHLAQHGINKSNQSPHQKFLPPVCSSADSKPTSADTLNSTAMSSMEFLDLSFRNLPDKPLHTKNLCSKFGPAKGNLVEDLLEICLHSVNTRTHCTKAASEFLEVGPLKEQESDCHEKFGTESHGKIICERNSLDILPKSFSEKTKMSHTLMHLDYGPTEARDSKNMFSPLKKMFDPLIKSKSLRDSPLTRMQRSGSKVIDSTSIRSNGVFEEMECVTGEILTASMLPAHLHGILKLDIENQNPSFEFSLQDPEDTLSAKTWKTDSAFNWVYTLHNSKKKNTNYETKDKHGQSPPLVGQMQVSCYLCSEVKDNGSLVNSTVTEFVLYDIARARRHFTVEERSKCSSDSIQPVTGNAMGGLVAEGPYERNNSVQHPDSSRHGFGSSDSKPSTSYPWIPKYLHPQHEIAAIVTQIPFSKKESLKDMKVSSPKESQNLSRSPTIDMGRERKNSLNPAIVKVVTPSGAHGLPDTVEGGPSSLLDRWRFGGGCDCGGWDMACPIVVFDNSHAGDWIDHSTCETEKPMFLFVQGKKEKLPALSITVDGKGLYSVDFHAQLSALQAFSICIAILHGSEVSSAVIQEKIRQRFYSNSLKLLLEEEVQHLIEAVATEEQIKAKNGTEQMPPSFFLDPPFSPMGRV</sequence>
<evidence type="ECO:0000313" key="2">
    <source>
        <dbReference type="EMBL" id="URE05770.1"/>
    </source>
</evidence>
<dbReference type="Pfam" id="PF12043">
    <property type="entry name" value="DUF3527"/>
    <property type="match status" value="1"/>
</dbReference>
<dbReference type="AlphaFoldDB" id="A0A9E7G0G1"/>
<dbReference type="EMBL" id="CP097507">
    <property type="protein sequence ID" value="URE05770.1"/>
    <property type="molecule type" value="Genomic_DNA"/>
</dbReference>
<dbReference type="Proteomes" id="UP001055439">
    <property type="component" value="Chromosome 5"/>
</dbReference>
<reference evidence="2" key="1">
    <citation type="submission" date="2022-05" db="EMBL/GenBank/DDBJ databases">
        <title>The Musa troglodytarum L. genome provides insights into the mechanism of non-climacteric behaviour and enrichment of carotenoids.</title>
        <authorList>
            <person name="Wang J."/>
        </authorList>
    </citation>
    <scope>NUCLEOTIDE SEQUENCE</scope>
    <source>
        <tissue evidence="2">Leaf</tissue>
    </source>
</reference>
<evidence type="ECO:0000313" key="3">
    <source>
        <dbReference type="Proteomes" id="UP001055439"/>
    </source>
</evidence>
<dbReference type="PANTHER" id="PTHR31390:SF0">
    <property type="entry name" value="DOMAIN PROTEIN, PUTATIVE (DUF3527)-RELATED"/>
    <property type="match status" value="1"/>
</dbReference>
<dbReference type="OrthoDB" id="1939710at2759"/>
<feature type="region of interest" description="Disordered" evidence="1">
    <location>
        <begin position="947"/>
        <end position="968"/>
    </location>
</feature>
<feature type="compositionally biased region" description="Polar residues" evidence="1">
    <location>
        <begin position="952"/>
        <end position="962"/>
    </location>
</feature>
<dbReference type="InterPro" id="IPR021916">
    <property type="entry name" value="DUF3527"/>
</dbReference>
<accession>A0A9E7G0G1</accession>
<name>A0A9E7G0G1_9LILI</name>
<evidence type="ECO:0000256" key="1">
    <source>
        <dbReference type="SAM" id="MobiDB-lite"/>
    </source>
</evidence>